<dbReference type="NCBIfam" id="NF004079">
    <property type="entry name" value="PRK05584.1"/>
    <property type="match status" value="1"/>
</dbReference>
<evidence type="ECO:0000313" key="9">
    <source>
        <dbReference type="Proteomes" id="UP001207736"/>
    </source>
</evidence>
<dbReference type="NCBIfam" id="TIGR01704">
    <property type="entry name" value="MTA_SAH-Nsdase"/>
    <property type="match status" value="1"/>
</dbReference>
<organism evidence="7 9">
    <name type="scientific">Capnocytophaga catalasegens</name>
    <dbReference type="NCBI Taxonomy" id="1004260"/>
    <lineage>
        <taxon>Bacteria</taxon>
        <taxon>Pseudomonadati</taxon>
        <taxon>Bacteroidota</taxon>
        <taxon>Flavobacteriia</taxon>
        <taxon>Flavobacteriales</taxon>
        <taxon>Flavobacteriaceae</taxon>
        <taxon>Capnocytophaga</taxon>
    </lineage>
</organism>
<dbReference type="InterPro" id="IPR000845">
    <property type="entry name" value="Nucleoside_phosphorylase_d"/>
</dbReference>
<dbReference type="GO" id="GO:0008930">
    <property type="term" value="F:methylthioadenosine nucleosidase activity"/>
    <property type="evidence" value="ECO:0007669"/>
    <property type="project" value="InterPro"/>
</dbReference>
<dbReference type="GO" id="GO:0005829">
    <property type="term" value="C:cytosol"/>
    <property type="evidence" value="ECO:0007669"/>
    <property type="project" value="TreeGrafter"/>
</dbReference>
<dbReference type="RefSeq" id="WP_264847326.1">
    <property type="nucleotide sequence ID" value="NZ_BPMA01000052.1"/>
</dbReference>
<proteinExistence type="predicted"/>
<sequence>MTIGIIGAMELEVSLLRDALQKRKDTTINQFVFHEGFIGENKVILLLSGIGKVSASVATTLLITHFSPDFVLNTGVAGGLSKSSIYDIVLASKVTYYDVDVTAFGYKLGQQAQMPDSYIPNPKWFEIAQANCLKYTPNLRIGQLVSGDSFVNTIEKKKWIEQNFPEAIAVEMEAAAIAQTCHIMHVPFLIIRSISDNASEGNTDSYETFVEKAGKLSAQINLDFITNI</sequence>
<evidence type="ECO:0000313" key="10">
    <source>
        <dbReference type="Proteomes" id="UP001208692"/>
    </source>
</evidence>
<evidence type="ECO:0000256" key="1">
    <source>
        <dbReference type="ARBA" id="ARBA00004945"/>
    </source>
</evidence>
<dbReference type="PANTHER" id="PTHR46832:SF1">
    <property type="entry name" value="5'-METHYLTHIOADENOSINE_S-ADENOSYLHOMOCYSTEINE NUCLEOSIDASE"/>
    <property type="match status" value="1"/>
</dbReference>
<dbReference type="Gene3D" id="3.40.50.1580">
    <property type="entry name" value="Nucleoside phosphorylase domain"/>
    <property type="match status" value="1"/>
</dbReference>
<dbReference type="GO" id="GO:0019509">
    <property type="term" value="P:L-methionine salvage from methylthioadenosine"/>
    <property type="evidence" value="ECO:0007669"/>
    <property type="project" value="InterPro"/>
</dbReference>
<evidence type="ECO:0000259" key="6">
    <source>
        <dbReference type="Pfam" id="PF01048"/>
    </source>
</evidence>
<dbReference type="Proteomes" id="UP001208692">
    <property type="component" value="Unassembled WGS sequence"/>
</dbReference>
<evidence type="ECO:0000256" key="3">
    <source>
        <dbReference type="ARBA" id="ARBA00022605"/>
    </source>
</evidence>
<evidence type="ECO:0000313" key="8">
    <source>
        <dbReference type="EMBL" id="GJM53643.1"/>
    </source>
</evidence>
<dbReference type="PANTHER" id="PTHR46832">
    <property type="entry name" value="5'-METHYLTHIOADENOSINE/S-ADENOSYLHOMOCYSTEINE NUCLEOSIDASE"/>
    <property type="match status" value="1"/>
</dbReference>
<dbReference type="GO" id="GO:0019284">
    <property type="term" value="P:L-methionine salvage from S-adenosylmethionine"/>
    <property type="evidence" value="ECO:0007669"/>
    <property type="project" value="TreeGrafter"/>
</dbReference>
<keyword evidence="3" id="KW-0028">Amino-acid biosynthesis</keyword>
<protein>
    <recommendedName>
        <fullName evidence="2">adenosylhomocysteine nucleosidase</fullName>
        <ecNumber evidence="2">3.2.2.9</ecNumber>
    </recommendedName>
</protein>
<keyword evidence="4" id="KW-0378">Hydrolase</keyword>
<dbReference type="InterPro" id="IPR010049">
    <property type="entry name" value="MTA_SAH_Nsdase"/>
</dbReference>
<evidence type="ECO:0000256" key="2">
    <source>
        <dbReference type="ARBA" id="ARBA00011974"/>
    </source>
</evidence>
<comment type="pathway">
    <text evidence="1">Amino-acid biosynthesis; L-methionine biosynthesis via salvage pathway; S-methyl-5-thio-alpha-D-ribose 1-phosphate from S-methyl-5'-thioadenosine (hydrolase route): step 1/2.</text>
</comment>
<dbReference type="CDD" id="cd09008">
    <property type="entry name" value="MTAN"/>
    <property type="match status" value="1"/>
</dbReference>
<feature type="domain" description="Nucleoside phosphorylase" evidence="6">
    <location>
        <begin position="2"/>
        <end position="225"/>
    </location>
</feature>
<keyword evidence="5" id="KW-0486">Methionine biosynthesis</keyword>
<dbReference type="GO" id="GO:0009164">
    <property type="term" value="P:nucleoside catabolic process"/>
    <property type="evidence" value="ECO:0007669"/>
    <property type="project" value="InterPro"/>
</dbReference>
<reference evidence="7 10" key="1">
    <citation type="submission" date="2021-11" db="EMBL/GenBank/DDBJ databases">
        <title>Draft genome sequence of Capnocytophaga sp. strain KC07075 isolated from cat oral cavity.</title>
        <authorList>
            <person name="Suzuki M."/>
            <person name="Imaoka K."/>
            <person name="Kimura M."/>
            <person name="Morikawa S."/>
            <person name="Maeda K."/>
        </authorList>
    </citation>
    <scope>NUCLEOTIDE SEQUENCE</scope>
    <source>
        <strain evidence="7">KC07075</strain>
        <strain evidence="8 10">KC07079</strain>
    </source>
</reference>
<dbReference type="GO" id="GO:0008782">
    <property type="term" value="F:adenosylhomocysteine nucleosidase activity"/>
    <property type="evidence" value="ECO:0007669"/>
    <property type="project" value="UniProtKB-EC"/>
</dbReference>
<dbReference type="EMBL" id="BQKA01000007">
    <property type="protein sequence ID" value="GJM49451.1"/>
    <property type="molecule type" value="Genomic_DNA"/>
</dbReference>
<gene>
    <name evidence="7" type="primary">mtnN</name>
    <name evidence="7" type="ORF">RCZ15_04260</name>
    <name evidence="8" type="ORF">RCZ16_19590</name>
</gene>
<dbReference type="AlphaFoldDB" id="A0AAV5AQ74"/>
<dbReference type="Pfam" id="PF01048">
    <property type="entry name" value="PNP_UDP_1"/>
    <property type="match status" value="1"/>
</dbReference>
<accession>A0AAV5AQ74</accession>
<evidence type="ECO:0000313" key="7">
    <source>
        <dbReference type="EMBL" id="GJM49451.1"/>
    </source>
</evidence>
<dbReference type="SUPFAM" id="SSF53167">
    <property type="entry name" value="Purine and uridine phosphorylases"/>
    <property type="match status" value="1"/>
</dbReference>
<evidence type="ECO:0000256" key="4">
    <source>
        <dbReference type="ARBA" id="ARBA00022801"/>
    </source>
</evidence>
<dbReference type="EMBL" id="BQKB01000043">
    <property type="protein sequence ID" value="GJM53643.1"/>
    <property type="molecule type" value="Genomic_DNA"/>
</dbReference>
<dbReference type="Proteomes" id="UP001207736">
    <property type="component" value="Unassembled WGS sequence"/>
</dbReference>
<dbReference type="EC" id="3.2.2.9" evidence="2"/>
<comment type="caution">
    <text evidence="7">The sequence shown here is derived from an EMBL/GenBank/DDBJ whole genome shotgun (WGS) entry which is preliminary data.</text>
</comment>
<keyword evidence="10" id="KW-1185">Reference proteome</keyword>
<dbReference type="InterPro" id="IPR035994">
    <property type="entry name" value="Nucleoside_phosphorylase_sf"/>
</dbReference>
<name>A0AAV5AQ74_9FLAO</name>
<evidence type="ECO:0000256" key="5">
    <source>
        <dbReference type="ARBA" id="ARBA00023167"/>
    </source>
</evidence>